<feature type="domain" description="Helicase HerA central" evidence="1">
    <location>
        <begin position="157"/>
        <end position="313"/>
    </location>
</feature>
<evidence type="ECO:0000259" key="1">
    <source>
        <dbReference type="Pfam" id="PF01935"/>
    </source>
</evidence>
<name>A0ABW3UCG1_9GAMM</name>
<dbReference type="RefSeq" id="WP_230435808.1">
    <property type="nucleotide sequence ID" value="NZ_CP087715.1"/>
</dbReference>
<dbReference type="InterPro" id="IPR002789">
    <property type="entry name" value="HerA_central"/>
</dbReference>
<dbReference type="PANTHER" id="PTHR42957">
    <property type="entry name" value="HELICASE MJ1565-RELATED"/>
    <property type="match status" value="1"/>
</dbReference>
<dbReference type="PANTHER" id="PTHR42957:SF1">
    <property type="entry name" value="HELICASE MJ1565-RELATED"/>
    <property type="match status" value="1"/>
</dbReference>
<sequence>MDLNLLFTENGILSNRLKVGVVSSVSAQGIKINLAHSGDVSGSYVDGSRYGRGEVGELLLIEGQQSILLGRLTEVRLPDRDRTELSQDFEGSTKLDAIGFVQLLGSINIEQLKIQAGIISYPRLGDRVFSAPTELISALPELMISGVTDSGSTKVTLEIGEVTGETGNKIRVTPEKLFGRHCAILGSTGGGKSWTTAKIIEECAKHNNSKIIVIDATSEYRTLNSTYTAHFHISSPLHVHKESTEFCIPSTDFVESDFIAMFDPAGKVQGPKLREAIKSLRLVKLNPDIFPDGYIKKIDQSKEDYRRALNRNNNAKLVDNPAQPFDIGMLNKQIHQECCYPEDYNKTGKKWGGEDGSVAFCSSLFTRVLAVTHSESLKSVFNPEPNAESLGEILDAFLKGNKKVLRLCLSDVSYQFYAREMLANVIGRKLLTLARNELFIRKPILTIVDEAHNFLGKRVGAEDHSTKLDAFEMIAKEGRKYGLNICLSTQRPRDITEGVLSQMGTLLVHRLTNDRDREVVERACGEIDRSAASFLPNLKQGEVALVGVDFPIPMTIQVDKPIYPPKSDGPSFQDIWGRLN</sequence>
<dbReference type="EMBL" id="JBHTLR010000010">
    <property type="protein sequence ID" value="MFD1217210.1"/>
    <property type="molecule type" value="Genomic_DNA"/>
</dbReference>
<organism evidence="2 3">
    <name type="scientific">Microbulbifer celer</name>
    <dbReference type="NCBI Taxonomy" id="435905"/>
    <lineage>
        <taxon>Bacteria</taxon>
        <taxon>Pseudomonadati</taxon>
        <taxon>Pseudomonadota</taxon>
        <taxon>Gammaproteobacteria</taxon>
        <taxon>Cellvibrionales</taxon>
        <taxon>Microbulbiferaceae</taxon>
        <taxon>Microbulbifer</taxon>
    </lineage>
</organism>
<dbReference type="Pfam" id="PF01935">
    <property type="entry name" value="DUF87"/>
    <property type="match status" value="1"/>
</dbReference>
<evidence type="ECO:0000313" key="3">
    <source>
        <dbReference type="Proteomes" id="UP001597264"/>
    </source>
</evidence>
<dbReference type="InterPro" id="IPR008571">
    <property type="entry name" value="HerA-like"/>
</dbReference>
<dbReference type="Gene3D" id="3.40.50.300">
    <property type="entry name" value="P-loop containing nucleotide triphosphate hydrolases"/>
    <property type="match status" value="2"/>
</dbReference>
<reference evidence="3" key="1">
    <citation type="journal article" date="2019" name="Int. J. Syst. Evol. Microbiol.">
        <title>The Global Catalogue of Microorganisms (GCM) 10K type strain sequencing project: providing services to taxonomists for standard genome sequencing and annotation.</title>
        <authorList>
            <consortium name="The Broad Institute Genomics Platform"/>
            <consortium name="The Broad Institute Genome Sequencing Center for Infectious Disease"/>
            <person name="Wu L."/>
            <person name="Ma J."/>
        </authorList>
    </citation>
    <scope>NUCLEOTIDE SEQUENCE [LARGE SCALE GENOMIC DNA]</scope>
    <source>
        <strain evidence="3">CCUG 54356</strain>
    </source>
</reference>
<dbReference type="SUPFAM" id="SSF52540">
    <property type="entry name" value="P-loop containing nucleoside triphosphate hydrolases"/>
    <property type="match status" value="1"/>
</dbReference>
<protein>
    <submittedName>
        <fullName evidence="2">ATP-binding protein</fullName>
    </submittedName>
</protein>
<accession>A0ABW3UCG1</accession>
<comment type="caution">
    <text evidence="2">The sequence shown here is derived from an EMBL/GenBank/DDBJ whole genome shotgun (WGS) entry which is preliminary data.</text>
</comment>
<gene>
    <name evidence="2" type="ORF">ACFQ2X_11420</name>
</gene>
<proteinExistence type="predicted"/>
<dbReference type="Proteomes" id="UP001597264">
    <property type="component" value="Unassembled WGS sequence"/>
</dbReference>
<keyword evidence="2" id="KW-0547">Nucleotide-binding</keyword>
<keyword evidence="3" id="KW-1185">Reference proteome</keyword>
<dbReference type="InterPro" id="IPR027417">
    <property type="entry name" value="P-loop_NTPase"/>
</dbReference>
<keyword evidence="2" id="KW-0067">ATP-binding</keyword>
<evidence type="ECO:0000313" key="2">
    <source>
        <dbReference type="EMBL" id="MFD1217210.1"/>
    </source>
</evidence>
<dbReference type="GO" id="GO:0005524">
    <property type="term" value="F:ATP binding"/>
    <property type="evidence" value="ECO:0007669"/>
    <property type="project" value="UniProtKB-KW"/>
</dbReference>